<feature type="chain" id="PRO_5015778593" description="Secreted protein" evidence="1">
    <location>
        <begin position="26"/>
        <end position="134"/>
    </location>
</feature>
<reference evidence="2 3" key="1">
    <citation type="submission" date="2016-12" db="EMBL/GenBank/DDBJ databases">
        <title>Trade-off between light-utilization and light-protection in marine flavobacteria.</title>
        <authorList>
            <person name="Kumagai Y."/>
            <person name="Yoshizawa S."/>
            <person name="Kogure K."/>
            <person name="Iwasaki W."/>
        </authorList>
    </citation>
    <scope>NUCLEOTIDE SEQUENCE [LARGE SCALE GENOMIC DNA]</scope>
    <source>
        <strain evidence="2 3">KCTC 22729</strain>
    </source>
</reference>
<feature type="signal peptide" evidence="1">
    <location>
        <begin position="1"/>
        <end position="25"/>
    </location>
</feature>
<dbReference type="InterPro" id="IPR058512">
    <property type="entry name" value="DUF8199"/>
</dbReference>
<dbReference type="OrthoDB" id="1493875at2"/>
<sequence>MKQQFIKITSYALSLLVLFSTVSFTVEKHFCGEFLMDVSFLGDADDCGMDMEKVATTKKKGCCKDEVHQIEGQDELQQFSFEDFDLEKQQFVVAFVHSYQALFLEKSTKKDFYKDFSPPDIPKDYQALFQVYII</sequence>
<dbReference type="InterPro" id="IPR058060">
    <property type="entry name" value="HYC_CC_PP"/>
</dbReference>
<dbReference type="RefSeq" id="WP_105046314.1">
    <property type="nucleotide sequence ID" value="NZ_CP150662.1"/>
</dbReference>
<dbReference type="NCBIfam" id="NF047658">
    <property type="entry name" value="HYC_CC_PP"/>
    <property type="match status" value="1"/>
</dbReference>
<comment type="caution">
    <text evidence="2">The sequence shown here is derived from an EMBL/GenBank/DDBJ whole genome shotgun (WGS) entry which is preliminary data.</text>
</comment>
<protein>
    <recommendedName>
        <fullName evidence="4">Secreted protein</fullName>
    </recommendedName>
</protein>
<proteinExistence type="predicted"/>
<evidence type="ECO:0000313" key="2">
    <source>
        <dbReference type="EMBL" id="PQJ75172.1"/>
    </source>
</evidence>
<evidence type="ECO:0000256" key="1">
    <source>
        <dbReference type="SAM" id="SignalP"/>
    </source>
</evidence>
<dbReference type="Pfam" id="PF26622">
    <property type="entry name" value="DUF8199"/>
    <property type="match status" value="1"/>
</dbReference>
<dbReference type="AlphaFoldDB" id="A0A2S7WD27"/>
<keyword evidence="3" id="KW-1185">Reference proteome</keyword>
<keyword evidence="1" id="KW-0732">Signal</keyword>
<dbReference type="EMBL" id="MSCL01000001">
    <property type="protein sequence ID" value="PQJ75172.1"/>
    <property type="molecule type" value="Genomic_DNA"/>
</dbReference>
<accession>A0A2S7WD27</accession>
<evidence type="ECO:0008006" key="4">
    <source>
        <dbReference type="Google" id="ProtNLM"/>
    </source>
</evidence>
<dbReference type="Proteomes" id="UP000237608">
    <property type="component" value="Unassembled WGS sequence"/>
</dbReference>
<name>A0A2S7WD27_9FLAO</name>
<evidence type="ECO:0000313" key="3">
    <source>
        <dbReference type="Proteomes" id="UP000237608"/>
    </source>
</evidence>
<organism evidence="2 3">
    <name type="scientific">Polaribacter gangjinensis</name>
    <dbReference type="NCBI Taxonomy" id="574710"/>
    <lineage>
        <taxon>Bacteria</taxon>
        <taxon>Pseudomonadati</taxon>
        <taxon>Bacteroidota</taxon>
        <taxon>Flavobacteriia</taxon>
        <taxon>Flavobacteriales</taxon>
        <taxon>Flavobacteriaceae</taxon>
    </lineage>
</organism>
<gene>
    <name evidence="2" type="ORF">BTO13_07890</name>
</gene>